<evidence type="ECO:0000259" key="2">
    <source>
        <dbReference type="Pfam" id="PF04015"/>
    </source>
</evidence>
<sequence>MDSSVSRRTFIKAGAVTLWTVAMTGTGIFANAQEGSTVYFTKDISSSGLTKIYEHLMQGRALPGKVAVKLHSGEPGGHNYPAPALIKDLVQSVDGTIVECNTAYSGKRFNTADHLVALKDHGFMDIAPVDVMDENGSISLPFSRGKNITENFVGANFAKYDSFLILSHFKGHAMGGFGGAIKNVSIGIASGEGKMWIHTAGGSRTLGNFSRCYKTKKELFLESMAEAAGSVIEKLGTDRIVYVSLMNNLSIDCDCDSHPPPPELDDIGILASFDPVALDRACVDLIYAADSEKSASLRKRIESRNGVHALDHAESLGIGRQQYTLVGIDA</sequence>
<evidence type="ECO:0000313" key="3">
    <source>
        <dbReference type="EMBL" id="MBB5143769.1"/>
    </source>
</evidence>
<dbReference type="Gene3D" id="3.40.50.11440">
    <property type="match status" value="1"/>
</dbReference>
<evidence type="ECO:0000256" key="1">
    <source>
        <dbReference type="ARBA" id="ARBA00023014"/>
    </source>
</evidence>
<dbReference type="EMBL" id="JACHGO010000005">
    <property type="protein sequence ID" value="MBB5143769.1"/>
    <property type="molecule type" value="Genomic_DNA"/>
</dbReference>
<protein>
    <recommendedName>
        <fullName evidence="2">DUF362 domain-containing protein</fullName>
    </recommendedName>
</protein>
<reference evidence="3 4" key="1">
    <citation type="submission" date="2020-08" db="EMBL/GenBank/DDBJ databases">
        <title>Genomic Encyclopedia of Type Strains, Phase IV (KMG-IV): sequencing the most valuable type-strain genomes for metagenomic binning, comparative biology and taxonomic classification.</title>
        <authorList>
            <person name="Goeker M."/>
        </authorList>
    </citation>
    <scope>NUCLEOTIDE SEQUENCE [LARGE SCALE GENOMIC DNA]</scope>
    <source>
        <strain evidence="3 4">DSM 11275</strain>
    </source>
</reference>
<keyword evidence="4" id="KW-1185">Reference proteome</keyword>
<dbReference type="GO" id="GO:0051536">
    <property type="term" value="F:iron-sulfur cluster binding"/>
    <property type="evidence" value="ECO:0007669"/>
    <property type="project" value="UniProtKB-KW"/>
</dbReference>
<keyword evidence="1" id="KW-0479">Metal-binding</keyword>
<organism evidence="3 4">
    <name type="scientific">Desulfovibrio intestinalis</name>
    <dbReference type="NCBI Taxonomy" id="58621"/>
    <lineage>
        <taxon>Bacteria</taxon>
        <taxon>Pseudomonadati</taxon>
        <taxon>Thermodesulfobacteriota</taxon>
        <taxon>Desulfovibrionia</taxon>
        <taxon>Desulfovibrionales</taxon>
        <taxon>Desulfovibrionaceae</taxon>
        <taxon>Desulfovibrio</taxon>
    </lineage>
</organism>
<dbReference type="InterPro" id="IPR007160">
    <property type="entry name" value="DUF362"/>
</dbReference>
<dbReference type="Proteomes" id="UP000539075">
    <property type="component" value="Unassembled WGS sequence"/>
</dbReference>
<keyword evidence="1" id="KW-0411">Iron-sulfur</keyword>
<feature type="domain" description="DUF362" evidence="2">
    <location>
        <begin position="66"/>
        <end position="284"/>
    </location>
</feature>
<dbReference type="Pfam" id="PF04015">
    <property type="entry name" value="DUF362"/>
    <property type="match status" value="1"/>
</dbReference>
<dbReference type="PROSITE" id="PS51318">
    <property type="entry name" value="TAT"/>
    <property type="match status" value="1"/>
</dbReference>
<keyword evidence="1" id="KW-0408">Iron</keyword>
<dbReference type="AlphaFoldDB" id="A0A7W8C3M2"/>
<proteinExistence type="predicted"/>
<accession>A0A7W8C3M2</accession>
<dbReference type="InterPro" id="IPR006311">
    <property type="entry name" value="TAT_signal"/>
</dbReference>
<evidence type="ECO:0000313" key="4">
    <source>
        <dbReference type="Proteomes" id="UP000539075"/>
    </source>
</evidence>
<dbReference type="RefSeq" id="WP_183719588.1">
    <property type="nucleotide sequence ID" value="NZ_JACHGO010000005.1"/>
</dbReference>
<comment type="caution">
    <text evidence="3">The sequence shown here is derived from an EMBL/GenBank/DDBJ whole genome shotgun (WGS) entry which is preliminary data.</text>
</comment>
<name>A0A7W8C3M2_9BACT</name>
<gene>
    <name evidence="3" type="ORF">HNQ38_001869</name>
</gene>